<proteinExistence type="predicted"/>
<evidence type="ECO:0000259" key="3">
    <source>
        <dbReference type="PROSITE" id="PS51186"/>
    </source>
</evidence>
<evidence type="ECO:0000256" key="2">
    <source>
        <dbReference type="ARBA" id="ARBA00023315"/>
    </source>
</evidence>
<dbReference type="Proteomes" id="UP000034189">
    <property type="component" value="Chromosome"/>
</dbReference>
<dbReference type="CDD" id="cd04301">
    <property type="entry name" value="NAT_SF"/>
    <property type="match status" value="1"/>
</dbReference>
<reference evidence="4 5" key="2">
    <citation type="journal article" date="2016" name="Genome Announc.">
        <title>Genome Sequence of a Gram-Positive Diazotroph, Paenibacillus durus Type Strain ATCC 35681.</title>
        <authorList>
            <person name="Halim M.A."/>
            <person name="Rahman A.Y."/>
            <person name="Sim K.S."/>
            <person name="Yam H.C."/>
            <person name="Rahim A.A."/>
            <person name="Ghazali A.H."/>
            <person name="Najimudin N."/>
        </authorList>
    </citation>
    <scope>NUCLEOTIDE SEQUENCE [LARGE SCALE GENOMIC DNA]</scope>
    <source>
        <strain evidence="4 5">ATCC 35681</strain>
    </source>
</reference>
<sequence length="152" mass="17780">MENTELVQVAPEHPDLALLIAQLDRYLFELYPPEEVYLVDFEDPYVNEIYFIVAYLDSRPVGCGAIKKLDEEYVELKRFFVEPEYRNKGIAWRIVERLEEEAARQGYQGIKLETGDQQTEAIGFYKKNGYGEIDRFGEYADCPSSLCFEKRL</sequence>
<gene>
    <name evidence="4" type="ORF">VK70_14235</name>
</gene>
<dbReference type="Pfam" id="PF00583">
    <property type="entry name" value="Acetyltransf_1"/>
    <property type="match status" value="1"/>
</dbReference>
<dbReference type="HOGENOM" id="CLU_013985_11_8_9"/>
<name>A0A0F7FAD5_PAEDU</name>
<dbReference type="InterPro" id="IPR016181">
    <property type="entry name" value="Acyl_CoA_acyltransferase"/>
</dbReference>
<reference evidence="4 5" key="1">
    <citation type="submission" date="2015-03" db="EMBL/GenBank/DDBJ databases">
        <authorList>
            <person name="Abdul Halim M."/>
        </authorList>
    </citation>
    <scope>NUCLEOTIDE SEQUENCE [LARGE SCALE GENOMIC DNA]</scope>
    <source>
        <strain evidence="4 5">ATCC 35681</strain>
    </source>
</reference>
<dbReference type="InterPro" id="IPR050832">
    <property type="entry name" value="Bact_Acetyltransf"/>
</dbReference>
<dbReference type="PROSITE" id="PS51186">
    <property type="entry name" value="GNAT"/>
    <property type="match status" value="1"/>
</dbReference>
<feature type="domain" description="N-acetyltransferase" evidence="3">
    <location>
        <begin position="4"/>
        <end position="152"/>
    </location>
</feature>
<evidence type="ECO:0000313" key="5">
    <source>
        <dbReference type="Proteomes" id="UP000034189"/>
    </source>
</evidence>
<dbReference type="InterPro" id="IPR000182">
    <property type="entry name" value="GNAT_dom"/>
</dbReference>
<keyword evidence="1 4" id="KW-0808">Transferase</keyword>
<dbReference type="AlphaFoldDB" id="A0A0F7FAD5"/>
<protein>
    <submittedName>
        <fullName evidence="4">GCN5 family acetyltransferase</fullName>
    </submittedName>
</protein>
<keyword evidence="2" id="KW-0012">Acyltransferase</keyword>
<dbReference type="GO" id="GO:0016747">
    <property type="term" value="F:acyltransferase activity, transferring groups other than amino-acyl groups"/>
    <property type="evidence" value="ECO:0007669"/>
    <property type="project" value="InterPro"/>
</dbReference>
<accession>A0A0F7FAD5</accession>
<dbReference type="PANTHER" id="PTHR43877">
    <property type="entry name" value="AMINOALKYLPHOSPHONATE N-ACETYLTRANSFERASE-RELATED-RELATED"/>
    <property type="match status" value="1"/>
</dbReference>
<organism evidence="4 5">
    <name type="scientific">Paenibacillus durus ATCC 35681</name>
    <dbReference type="NCBI Taxonomy" id="1333534"/>
    <lineage>
        <taxon>Bacteria</taxon>
        <taxon>Bacillati</taxon>
        <taxon>Bacillota</taxon>
        <taxon>Bacilli</taxon>
        <taxon>Bacillales</taxon>
        <taxon>Paenibacillaceae</taxon>
        <taxon>Paenibacillus</taxon>
    </lineage>
</organism>
<dbReference type="Gene3D" id="3.40.630.30">
    <property type="match status" value="1"/>
</dbReference>
<evidence type="ECO:0000313" key="4">
    <source>
        <dbReference type="EMBL" id="AKG35589.1"/>
    </source>
</evidence>
<dbReference type="EMBL" id="CP011114">
    <property type="protein sequence ID" value="AKG35589.1"/>
    <property type="molecule type" value="Genomic_DNA"/>
</dbReference>
<evidence type="ECO:0000256" key="1">
    <source>
        <dbReference type="ARBA" id="ARBA00022679"/>
    </source>
</evidence>
<dbReference type="PANTHER" id="PTHR43877:SF2">
    <property type="entry name" value="AMINOALKYLPHOSPHONATE N-ACETYLTRANSFERASE-RELATED"/>
    <property type="match status" value="1"/>
</dbReference>
<dbReference type="PATRIC" id="fig|1333534.5.peg.3135"/>
<dbReference type="RefSeq" id="WP_025693695.1">
    <property type="nucleotide sequence ID" value="NZ_ASQQ01000009.1"/>
</dbReference>
<dbReference type="OrthoDB" id="67353at2"/>
<dbReference type="SUPFAM" id="SSF55729">
    <property type="entry name" value="Acyl-CoA N-acyltransferases (Nat)"/>
    <property type="match status" value="1"/>
</dbReference>